<dbReference type="PANTHER" id="PTHR34295:SF1">
    <property type="entry name" value="BIOTIN TRANSPORTER BIOY"/>
    <property type="match status" value="1"/>
</dbReference>
<feature type="transmembrane region" description="Helical" evidence="1">
    <location>
        <begin position="83"/>
        <end position="105"/>
    </location>
</feature>
<evidence type="ECO:0008006" key="3">
    <source>
        <dbReference type="Google" id="ProtNLM"/>
    </source>
</evidence>
<gene>
    <name evidence="2" type="ORF">SCFA_1120004</name>
</gene>
<dbReference type="GO" id="GO:0015225">
    <property type="term" value="F:biotin transmembrane transporter activity"/>
    <property type="evidence" value="ECO:0007669"/>
    <property type="project" value="InterPro"/>
</dbReference>
<reference evidence="2" key="1">
    <citation type="submission" date="2019-03" db="EMBL/GenBank/DDBJ databases">
        <authorList>
            <person name="Hao L."/>
        </authorList>
    </citation>
    <scope>NUCLEOTIDE SEQUENCE</scope>
</reference>
<keyword evidence="1" id="KW-0472">Membrane</keyword>
<keyword evidence="1" id="KW-1133">Transmembrane helix</keyword>
<feature type="transmembrane region" description="Helical" evidence="1">
    <location>
        <begin position="149"/>
        <end position="175"/>
    </location>
</feature>
<feature type="transmembrane region" description="Helical" evidence="1">
    <location>
        <begin position="32"/>
        <end position="51"/>
    </location>
</feature>
<dbReference type="Pfam" id="PF02632">
    <property type="entry name" value="BioY"/>
    <property type="match status" value="1"/>
</dbReference>
<feature type="transmembrane region" description="Helical" evidence="1">
    <location>
        <begin position="117"/>
        <end position="143"/>
    </location>
</feature>
<dbReference type="EMBL" id="CAADRN010000016">
    <property type="protein sequence ID" value="VFU11339.1"/>
    <property type="molecule type" value="Genomic_DNA"/>
</dbReference>
<dbReference type="AlphaFoldDB" id="A0A485LTU0"/>
<dbReference type="PANTHER" id="PTHR34295">
    <property type="entry name" value="BIOTIN TRANSPORTER BIOY"/>
    <property type="match status" value="1"/>
</dbReference>
<dbReference type="Gene3D" id="1.10.1760.20">
    <property type="match status" value="1"/>
</dbReference>
<keyword evidence="1" id="KW-0812">Transmembrane</keyword>
<accession>A0A485LTU0</accession>
<evidence type="ECO:0000256" key="1">
    <source>
        <dbReference type="SAM" id="Phobius"/>
    </source>
</evidence>
<proteinExistence type="predicted"/>
<protein>
    <recommendedName>
        <fullName evidence="3">Biotin transporter</fullName>
    </recommendedName>
</protein>
<organism evidence="2">
    <name type="scientific">anaerobic digester metagenome</name>
    <dbReference type="NCBI Taxonomy" id="1263854"/>
    <lineage>
        <taxon>unclassified sequences</taxon>
        <taxon>metagenomes</taxon>
        <taxon>ecological metagenomes</taxon>
    </lineage>
</organism>
<dbReference type="GO" id="GO:0005886">
    <property type="term" value="C:plasma membrane"/>
    <property type="evidence" value="ECO:0007669"/>
    <property type="project" value="InterPro"/>
</dbReference>
<dbReference type="InterPro" id="IPR003784">
    <property type="entry name" value="BioY"/>
</dbReference>
<name>A0A485LTU0_9ZZZZ</name>
<feature type="transmembrane region" description="Helical" evidence="1">
    <location>
        <begin position="58"/>
        <end position="77"/>
    </location>
</feature>
<dbReference type="PIRSF" id="PIRSF016661">
    <property type="entry name" value="BioY"/>
    <property type="match status" value="1"/>
</dbReference>
<sequence>MSRFSAREITLVAVFAALNVVAAMVARYGGSIVPFSLIPFMAMLAGGLLGARLGAMSMVVYILLGLAGVPVFATPPFGGPAYVLQPTFGFLVGFAGCAYVVGLLLKNRQQGGFVPYFLAMVAGVVVYDLIGVPYLYVILTFYLGRTVSLGQLLAIGLTPFIVLDLVKAVAAAALARAVYRRLWAFGFGESGRGKKPA</sequence>
<evidence type="ECO:0000313" key="2">
    <source>
        <dbReference type="EMBL" id="VFU11339.1"/>
    </source>
</evidence>